<keyword evidence="2" id="KW-1185">Reference proteome</keyword>
<dbReference type="Proteomes" id="UP001217044">
    <property type="component" value="Plasmid pDATS02"/>
</dbReference>
<gene>
    <name evidence="1" type="ORF">M8445_17360</name>
</gene>
<keyword evidence="1" id="KW-0614">Plasmid</keyword>
<proteinExistence type="predicted"/>
<evidence type="ECO:0000313" key="2">
    <source>
        <dbReference type="Proteomes" id="UP001217044"/>
    </source>
</evidence>
<accession>A0ABY7V6B6</accession>
<name>A0ABY7V6B6_9DEIO</name>
<protein>
    <submittedName>
        <fullName evidence="1">Uncharacterized protein</fullName>
    </submittedName>
</protein>
<dbReference type="RefSeq" id="WP_273991483.1">
    <property type="nucleotide sequence ID" value="NZ_BAABQT010000016.1"/>
</dbReference>
<evidence type="ECO:0000313" key="1">
    <source>
        <dbReference type="EMBL" id="WDA60736.1"/>
    </source>
</evidence>
<organism evidence="1 2">
    <name type="scientific">Deinococcus aquaticus</name>
    <dbReference type="NCBI Taxonomy" id="328692"/>
    <lineage>
        <taxon>Bacteria</taxon>
        <taxon>Thermotogati</taxon>
        <taxon>Deinococcota</taxon>
        <taxon>Deinococci</taxon>
        <taxon>Deinococcales</taxon>
        <taxon>Deinococcaceae</taxon>
        <taxon>Deinococcus</taxon>
    </lineage>
</organism>
<reference evidence="1 2" key="1">
    <citation type="submission" date="2022-12" db="EMBL/GenBank/DDBJ databases">
        <title>Genome Sequence of Deinococcus aquaticus Type Strain PB314.</title>
        <authorList>
            <person name="Albert C."/>
            <person name="Hill J."/>
            <person name="Boren L."/>
            <person name="Scholz-Ng S."/>
            <person name="Fatema N."/>
            <person name="Grosso R."/>
            <person name="Soboslay E."/>
            <person name="Tuohy J."/>
        </authorList>
    </citation>
    <scope>NUCLEOTIDE SEQUENCE [LARGE SCALE GENOMIC DNA]</scope>
    <source>
        <strain evidence="1 2">PB-314</strain>
        <plasmid evidence="1 2">pDATS02</plasmid>
    </source>
</reference>
<dbReference type="EMBL" id="CP115167">
    <property type="protein sequence ID" value="WDA60736.1"/>
    <property type="molecule type" value="Genomic_DNA"/>
</dbReference>
<sequence length="160" mass="17946">MTLPTPLSTPQERQQTLSERLFSYADRLGVLAGTWPVEVPHYVKVENYFGREFENDGWLCEAHAEAFTAKYGGEIEYNPYSPSEDTVGHCGVCGAALRTALTDEGIEYELEHWEPCQLRAHPGEHWELQQTVFAVASSNDENLKIRTLALLDGFRADGAL</sequence>
<geneLocation type="plasmid" evidence="1 2">
    <name>pDATS02</name>
</geneLocation>